<evidence type="ECO:0000313" key="2">
    <source>
        <dbReference type="Proteomes" id="UP001064489"/>
    </source>
</evidence>
<organism evidence="1 2">
    <name type="scientific">Acer negundo</name>
    <name type="common">Box elder</name>
    <dbReference type="NCBI Taxonomy" id="4023"/>
    <lineage>
        <taxon>Eukaryota</taxon>
        <taxon>Viridiplantae</taxon>
        <taxon>Streptophyta</taxon>
        <taxon>Embryophyta</taxon>
        <taxon>Tracheophyta</taxon>
        <taxon>Spermatophyta</taxon>
        <taxon>Magnoliopsida</taxon>
        <taxon>eudicotyledons</taxon>
        <taxon>Gunneridae</taxon>
        <taxon>Pentapetalae</taxon>
        <taxon>rosids</taxon>
        <taxon>malvids</taxon>
        <taxon>Sapindales</taxon>
        <taxon>Sapindaceae</taxon>
        <taxon>Hippocastanoideae</taxon>
        <taxon>Acereae</taxon>
        <taxon>Acer</taxon>
    </lineage>
</organism>
<name>A0AAD5NPF3_ACENE</name>
<reference evidence="1" key="2">
    <citation type="submission" date="2023-02" db="EMBL/GenBank/DDBJ databases">
        <authorList>
            <person name="Swenson N.G."/>
            <person name="Wegrzyn J.L."/>
            <person name="Mcevoy S.L."/>
        </authorList>
    </citation>
    <scope>NUCLEOTIDE SEQUENCE</scope>
    <source>
        <strain evidence="1">91603</strain>
        <tissue evidence="1">Leaf</tissue>
    </source>
</reference>
<accession>A0AAD5NPF3</accession>
<dbReference type="PANTHER" id="PTHR48449:SF1">
    <property type="entry name" value="DUF1985 DOMAIN-CONTAINING PROTEIN"/>
    <property type="match status" value="1"/>
</dbReference>
<reference evidence="1" key="1">
    <citation type="journal article" date="2022" name="Plant J.">
        <title>Strategies of tolerance reflected in two North American maple genomes.</title>
        <authorList>
            <person name="McEvoy S.L."/>
            <person name="Sezen U.U."/>
            <person name="Trouern-Trend A."/>
            <person name="McMahon S.M."/>
            <person name="Schaberg P.G."/>
            <person name="Yang J."/>
            <person name="Wegrzyn J.L."/>
            <person name="Swenson N.G."/>
        </authorList>
    </citation>
    <scope>NUCLEOTIDE SEQUENCE</scope>
    <source>
        <strain evidence="1">91603</strain>
    </source>
</reference>
<comment type="caution">
    <text evidence="1">The sequence shown here is derived from an EMBL/GenBank/DDBJ whole genome shotgun (WGS) entry which is preliminary data.</text>
</comment>
<dbReference type="PANTHER" id="PTHR48449">
    <property type="entry name" value="DUF1985 DOMAIN-CONTAINING PROTEIN"/>
    <property type="match status" value="1"/>
</dbReference>
<dbReference type="EMBL" id="JAJSOW010000103">
    <property type="protein sequence ID" value="KAI9173571.1"/>
    <property type="molecule type" value="Genomic_DNA"/>
</dbReference>
<evidence type="ECO:0000313" key="1">
    <source>
        <dbReference type="EMBL" id="KAI9173571.1"/>
    </source>
</evidence>
<keyword evidence="2" id="KW-1185">Reference proteome</keyword>
<protein>
    <submittedName>
        <fullName evidence="1">Uncharacterized protein</fullName>
    </submittedName>
</protein>
<dbReference type="AlphaFoldDB" id="A0AAD5NPF3"/>
<gene>
    <name evidence="1" type="ORF">LWI28_003246</name>
</gene>
<dbReference type="Proteomes" id="UP001064489">
    <property type="component" value="Chromosome 8"/>
</dbReference>
<proteinExistence type="predicted"/>
<sequence>MLSFDTCPDQLTTPISGIHSRGREVNDVKDSEHSCRLPVPRGQIRKLFSLSCMKNRSTRRIRLKKNKKDVVRTGGVLQTETSNKSTSFSVQLPLKELSQSDRATASIELIVDQTLSRGSFLLDIDNALNKVPEHLAVEERRRYTESCFGHLLRMDRWMKFSTGIVHRLLIHELHHDGPEDEMRFQLGRHSVRFSKVEFCLITGLKFGELSDTSTYDMVENGIHQWYFEGRDEVEYAELKVVLWIGVFSEQ</sequence>